<feature type="domain" description="ABC3 transporter permease C-terminal" evidence="7">
    <location>
        <begin position="275"/>
        <end position="390"/>
    </location>
</feature>
<dbReference type="InterPro" id="IPR003838">
    <property type="entry name" value="ABC3_permease_C"/>
</dbReference>
<feature type="domain" description="MacB-like periplasmic core" evidence="8">
    <location>
        <begin position="19"/>
        <end position="199"/>
    </location>
</feature>
<comment type="caution">
    <text evidence="9">The sequence shown here is derived from an EMBL/GenBank/DDBJ whole genome shotgun (WGS) entry which is preliminary data.</text>
</comment>
<dbReference type="PANTHER" id="PTHR43738:SF2">
    <property type="entry name" value="ABC TRANSPORTER PERMEASE"/>
    <property type="match status" value="1"/>
</dbReference>
<comment type="subcellular location">
    <subcellularLocation>
        <location evidence="1">Cell membrane</location>
        <topology evidence="1">Multi-pass membrane protein</topology>
    </subcellularLocation>
</comment>
<organism evidence="9 10">
    <name type="scientific">Inhella crocodyli</name>
    <dbReference type="NCBI Taxonomy" id="2499851"/>
    <lineage>
        <taxon>Bacteria</taxon>
        <taxon>Pseudomonadati</taxon>
        <taxon>Pseudomonadota</taxon>
        <taxon>Betaproteobacteria</taxon>
        <taxon>Burkholderiales</taxon>
        <taxon>Sphaerotilaceae</taxon>
        <taxon>Inhella</taxon>
    </lineage>
</organism>
<dbReference type="PANTHER" id="PTHR43738">
    <property type="entry name" value="ABC TRANSPORTER, MEMBRANE PROTEIN"/>
    <property type="match status" value="1"/>
</dbReference>
<evidence type="ECO:0000313" key="9">
    <source>
        <dbReference type="EMBL" id="RVT88016.1"/>
    </source>
</evidence>
<evidence type="ECO:0000259" key="8">
    <source>
        <dbReference type="Pfam" id="PF12704"/>
    </source>
</evidence>
<dbReference type="OrthoDB" id="9784014at2"/>
<sequence>MRLWGLAWRFLAARPAAAGLSVLLLALGWAAVAFVVLVSEQVDRRVQRDLAGIDLVVGAKGSPMQIMLSGVFHLDVPTGNIPLSTIETLRQQPLVAQVWPLSLGDSVKGWRIVGSEPSYLDLYGARLAAGRPWQAPLEAVLGAEVARATGLKVGDRFAGSHGLGEGGHAHDSHPYIVVGVLAPTGSALDRLALTDLASVWLVHEDMHALDDSDRAEMVEAREVTLALVRYRSPLAAAMLPRWINAQDGLQAASPALESARLLRMVGAGREVLQGFGALLLLSSLLSLFITQLNLVRERQGDLALMRLMGAAPWRLAVMVAAQAVMVVTASLALGLAAAHGALALLAHWLAGRQALPLDPGFWSPTEWWFWPVGVALALVAAAGPAWRAMRTDVTQLLQAPR</sequence>
<feature type="transmembrane region" description="Helical" evidence="6">
    <location>
        <begin position="271"/>
        <end position="294"/>
    </location>
</feature>
<dbReference type="Proteomes" id="UP000288587">
    <property type="component" value="Unassembled WGS sequence"/>
</dbReference>
<evidence type="ECO:0000313" key="10">
    <source>
        <dbReference type="Proteomes" id="UP000288587"/>
    </source>
</evidence>
<proteinExistence type="predicted"/>
<dbReference type="GO" id="GO:0005886">
    <property type="term" value="C:plasma membrane"/>
    <property type="evidence" value="ECO:0007669"/>
    <property type="project" value="UniProtKB-SubCell"/>
</dbReference>
<feature type="transmembrane region" description="Helical" evidence="6">
    <location>
        <begin position="368"/>
        <end position="386"/>
    </location>
</feature>
<evidence type="ECO:0000256" key="1">
    <source>
        <dbReference type="ARBA" id="ARBA00004651"/>
    </source>
</evidence>
<dbReference type="RefSeq" id="WP_127680763.1">
    <property type="nucleotide sequence ID" value="NZ_SACM01000001.1"/>
</dbReference>
<keyword evidence="2" id="KW-1003">Cell membrane</keyword>
<evidence type="ECO:0000256" key="2">
    <source>
        <dbReference type="ARBA" id="ARBA00022475"/>
    </source>
</evidence>
<keyword evidence="4 6" id="KW-1133">Transmembrane helix</keyword>
<reference evidence="9 10" key="1">
    <citation type="submission" date="2019-01" db="EMBL/GenBank/DDBJ databases">
        <authorList>
            <person name="Chen W.-M."/>
        </authorList>
    </citation>
    <scope>NUCLEOTIDE SEQUENCE [LARGE SCALE GENOMIC DNA]</scope>
    <source>
        <strain evidence="9 10">CCP-18</strain>
    </source>
</reference>
<evidence type="ECO:0000256" key="4">
    <source>
        <dbReference type="ARBA" id="ARBA00022989"/>
    </source>
</evidence>
<feature type="transmembrane region" description="Helical" evidence="6">
    <location>
        <begin position="315"/>
        <end position="348"/>
    </location>
</feature>
<protein>
    <submittedName>
        <fullName evidence="9">FtsX-like permease family protein</fullName>
    </submittedName>
</protein>
<dbReference type="Pfam" id="PF02687">
    <property type="entry name" value="FtsX"/>
    <property type="match status" value="1"/>
</dbReference>
<dbReference type="EMBL" id="SACM01000001">
    <property type="protein sequence ID" value="RVT88016.1"/>
    <property type="molecule type" value="Genomic_DNA"/>
</dbReference>
<accession>A0A437LRG6</accession>
<keyword evidence="5 6" id="KW-0472">Membrane</keyword>
<dbReference type="InterPro" id="IPR025857">
    <property type="entry name" value="MacB_PCD"/>
</dbReference>
<keyword evidence="10" id="KW-1185">Reference proteome</keyword>
<keyword evidence="3 6" id="KW-0812">Transmembrane</keyword>
<dbReference type="AlphaFoldDB" id="A0A437LRG6"/>
<name>A0A437LRG6_9BURK</name>
<dbReference type="Pfam" id="PF12704">
    <property type="entry name" value="MacB_PCD"/>
    <property type="match status" value="1"/>
</dbReference>
<evidence type="ECO:0000256" key="5">
    <source>
        <dbReference type="ARBA" id="ARBA00023136"/>
    </source>
</evidence>
<dbReference type="InterPro" id="IPR051125">
    <property type="entry name" value="ABC-4/HrtB_transporter"/>
</dbReference>
<gene>
    <name evidence="9" type="ORF">EOD73_03115</name>
</gene>
<evidence type="ECO:0000259" key="7">
    <source>
        <dbReference type="Pfam" id="PF02687"/>
    </source>
</evidence>
<evidence type="ECO:0000256" key="6">
    <source>
        <dbReference type="SAM" id="Phobius"/>
    </source>
</evidence>
<evidence type="ECO:0000256" key="3">
    <source>
        <dbReference type="ARBA" id="ARBA00022692"/>
    </source>
</evidence>